<keyword evidence="8" id="KW-0902">Two-component regulatory system</keyword>
<feature type="repeat" description="TPR" evidence="9">
    <location>
        <begin position="166"/>
        <end position="199"/>
    </location>
</feature>
<dbReference type="GO" id="GO:0016020">
    <property type="term" value="C:membrane"/>
    <property type="evidence" value="ECO:0007669"/>
    <property type="project" value="InterPro"/>
</dbReference>
<dbReference type="SUPFAM" id="SSF55874">
    <property type="entry name" value="ATPase domain of HSP90 chaperone/DNA topoisomerase II/histidine kinase"/>
    <property type="match status" value="1"/>
</dbReference>
<feature type="domain" description="Histidine kinase" evidence="13">
    <location>
        <begin position="462"/>
        <end position="662"/>
    </location>
</feature>
<dbReference type="InterPro" id="IPR019734">
    <property type="entry name" value="TPR_rpt"/>
</dbReference>
<keyword evidence="6" id="KW-0418">Kinase</keyword>
<gene>
    <name evidence="14" type="ORF">SAMN05660703_1403</name>
</gene>
<evidence type="ECO:0000256" key="3">
    <source>
        <dbReference type="ARBA" id="ARBA00022553"/>
    </source>
</evidence>
<dbReference type="GO" id="GO:0000155">
    <property type="term" value="F:phosphorelay sensor kinase activity"/>
    <property type="evidence" value="ECO:0007669"/>
    <property type="project" value="InterPro"/>
</dbReference>
<dbReference type="PROSITE" id="PS50109">
    <property type="entry name" value="HIS_KIN"/>
    <property type="match status" value="1"/>
</dbReference>
<feature type="repeat" description="TPR" evidence="9">
    <location>
        <begin position="246"/>
        <end position="279"/>
    </location>
</feature>
<dbReference type="Pfam" id="PF07730">
    <property type="entry name" value="HisKA_3"/>
    <property type="match status" value="1"/>
</dbReference>
<dbReference type="Gene3D" id="3.30.565.10">
    <property type="entry name" value="Histidine kinase-like ATPase, C-terminal domain"/>
    <property type="match status" value="1"/>
</dbReference>
<dbReference type="STRING" id="504486.SAMN05660703_1403"/>
<evidence type="ECO:0000256" key="9">
    <source>
        <dbReference type="PROSITE-ProRule" id="PRU00339"/>
    </source>
</evidence>
<evidence type="ECO:0000256" key="1">
    <source>
        <dbReference type="ARBA" id="ARBA00000085"/>
    </source>
</evidence>
<organism evidence="14 15">
    <name type="scientific">Cellulophaga tyrosinoxydans</name>
    <dbReference type="NCBI Taxonomy" id="504486"/>
    <lineage>
        <taxon>Bacteria</taxon>
        <taxon>Pseudomonadati</taxon>
        <taxon>Bacteroidota</taxon>
        <taxon>Flavobacteriia</taxon>
        <taxon>Flavobacteriales</taxon>
        <taxon>Flavobacteriaceae</taxon>
        <taxon>Cellulophaga</taxon>
    </lineage>
</organism>
<evidence type="ECO:0000313" key="15">
    <source>
        <dbReference type="Proteomes" id="UP000192360"/>
    </source>
</evidence>
<dbReference type="EC" id="2.7.13.3" evidence="2"/>
<keyword evidence="9" id="KW-0802">TPR repeat</keyword>
<feature type="coiled-coil region" evidence="10">
    <location>
        <begin position="368"/>
        <end position="395"/>
    </location>
</feature>
<dbReference type="InterPro" id="IPR011712">
    <property type="entry name" value="Sig_transdc_His_kin_sub3_dim/P"/>
</dbReference>
<keyword evidence="10" id="KW-0175">Coiled coil</keyword>
<proteinExistence type="predicted"/>
<evidence type="ECO:0000256" key="12">
    <source>
        <dbReference type="SAM" id="SignalP"/>
    </source>
</evidence>
<dbReference type="SMART" id="SM00028">
    <property type="entry name" value="TPR"/>
    <property type="match status" value="5"/>
</dbReference>
<dbReference type="InterPro" id="IPR005467">
    <property type="entry name" value="His_kinase_dom"/>
</dbReference>
<keyword evidence="5" id="KW-0547">Nucleotide-binding</keyword>
<comment type="catalytic activity">
    <reaction evidence="1">
        <text>ATP + protein L-histidine = ADP + protein N-phospho-L-histidine.</text>
        <dbReference type="EC" id="2.7.13.3"/>
    </reaction>
</comment>
<keyword evidence="3" id="KW-0597">Phosphoprotein</keyword>
<dbReference type="InterPro" id="IPR036890">
    <property type="entry name" value="HATPase_C_sf"/>
</dbReference>
<dbReference type="Proteomes" id="UP000192360">
    <property type="component" value="Unassembled WGS sequence"/>
</dbReference>
<dbReference type="AlphaFoldDB" id="A0A1W1ZDR4"/>
<dbReference type="PANTHER" id="PTHR24421">
    <property type="entry name" value="NITRATE/NITRITE SENSOR PROTEIN NARX-RELATED"/>
    <property type="match status" value="1"/>
</dbReference>
<dbReference type="PANTHER" id="PTHR24421:SF10">
    <property type="entry name" value="NITRATE_NITRITE SENSOR PROTEIN NARQ"/>
    <property type="match status" value="1"/>
</dbReference>
<dbReference type="CDD" id="cd16917">
    <property type="entry name" value="HATPase_UhpB-NarQ-NarX-like"/>
    <property type="match status" value="1"/>
</dbReference>
<sequence>MHTNAMPKKYALLPIFLFFAFSLCGQATSLDSLITVSKQQKGEALVLTLNEISWQYRNIQVDSALWYAKKAFKVAELLGDEKLNAAAFNSMASAFQANAVYDSAMYYHKKSLKINKGIGDSIAIGNTLNNLGIINDELGNFEASLENYFKALRIYENNGNDQKLVPMVLSNIGIVYKKQEDYDKVLHYYQQALAIYKNSNNVFGITVTTGNIGSVYLRLKKFQEAITYAENAAQGYQELGYTRYVPYMLNNIAVAQDSLGHFEKAEKSYEKAIELFINDGNDYELANTRIGYAKNQSNFKRYTKAISELQLALITIQEKDFKEFEINALKLLSEIYFKEGNFEIAYTTQQEYIEKKEALFQIEKTKSILELESKYQSAKKEKELSVQKAKLAENQLELNKKNYIIYSVLGLAFLLGLIGYLLNGRQKLKNKQLVKEGELKTALVQIETQNRLQEQRLRISRDLHDNIGSQLTFIISTIDTLRYGLKSGESVIKDKLGDLGVFTKTTINELRDTIWAMNKESITFEDLQNRINNFIMTANKVSEKIKFDFDVDSEIESNYTFTAIEGINLYRVIQESVNNALKYAFINSHNKTDKIEVSINKSIDYFHVEITDNGGGFNPAKMAIGNGMANIKKRVEDMNGVLNLKSQIGHGTSVEFKIPVNQDYEN</sequence>
<name>A0A1W1ZDR4_9FLAO</name>
<evidence type="ECO:0000256" key="11">
    <source>
        <dbReference type="SAM" id="Phobius"/>
    </source>
</evidence>
<evidence type="ECO:0000256" key="2">
    <source>
        <dbReference type="ARBA" id="ARBA00012438"/>
    </source>
</evidence>
<evidence type="ECO:0000256" key="5">
    <source>
        <dbReference type="ARBA" id="ARBA00022741"/>
    </source>
</evidence>
<dbReference type="Gene3D" id="1.20.5.1930">
    <property type="match status" value="1"/>
</dbReference>
<feature type="chain" id="PRO_5010743599" description="histidine kinase" evidence="12">
    <location>
        <begin position="28"/>
        <end position="666"/>
    </location>
</feature>
<keyword evidence="12" id="KW-0732">Signal</keyword>
<protein>
    <recommendedName>
        <fullName evidence="2">histidine kinase</fullName>
        <ecNumber evidence="2">2.7.13.3</ecNumber>
    </recommendedName>
</protein>
<dbReference type="SMART" id="SM00387">
    <property type="entry name" value="HATPase_c"/>
    <property type="match status" value="1"/>
</dbReference>
<evidence type="ECO:0000256" key="6">
    <source>
        <dbReference type="ARBA" id="ARBA00022777"/>
    </source>
</evidence>
<dbReference type="EMBL" id="FWXO01000001">
    <property type="protein sequence ID" value="SMC46590.1"/>
    <property type="molecule type" value="Genomic_DNA"/>
</dbReference>
<dbReference type="GO" id="GO:0046983">
    <property type="term" value="F:protein dimerization activity"/>
    <property type="evidence" value="ECO:0007669"/>
    <property type="project" value="InterPro"/>
</dbReference>
<keyword evidence="15" id="KW-1185">Reference proteome</keyword>
<feature type="signal peptide" evidence="12">
    <location>
        <begin position="1"/>
        <end position="27"/>
    </location>
</feature>
<dbReference type="InterPro" id="IPR050482">
    <property type="entry name" value="Sensor_HK_TwoCompSys"/>
</dbReference>
<keyword evidence="11" id="KW-0472">Membrane</keyword>
<keyword evidence="11" id="KW-1133">Transmembrane helix</keyword>
<dbReference type="Pfam" id="PF02518">
    <property type="entry name" value="HATPase_c"/>
    <property type="match status" value="1"/>
</dbReference>
<reference evidence="14 15" key="1">
    <citation type="submission" date="2017-04" db="EMBL/GenBank/DDBJ databases">
        <authorList>
            <person name="Afonso C.L."/>
            <person name="Miller P.J."/>
            <person name="Scott M.A."/>
            <person name="Spackman E."/>
            <person name="Goraichik I."/>
            <person name="Dimitrov K.M."/>
            <person name="Suarez D.L."/>
            <person name="Swayne D.E."/>
        </authorList>
    </citation>
    <scope>NUCLEOTIDE SEQUENCE [LARGE SCALE GENOMIC DNA]</scope>
    <source>
        <strain evidence="14 15">DSM 21164</strain>
    </source>
</reference>
<keyword evidence="4" id="KW-0808">Transferase</keyword>
<evidence type="ECO:0000256" key="7">
    <source>
        <dbReference type="ARBA" id="ARBA00022840"/>
    </source>
</evidence>
<dbReference type="InterPro" id="IPR011990">
    <property type="entry name" value="TPR-like_helical_dom_sf"/>
</dbReference>
<evidence type="ECO:0000259" key="13">
    <source>
        <dbReference type="PROSITE" id="PS50109"/>
    </source>
</evidence>
<dbReference type="PROSITE" id="PS50005">
    <property type="entry name" value="TPR"/>
    <property type="match status" value="3"/>
</dbReference>
<evidence type="ECO:0000256" key="8">
    <source>
        <dbReference type="ARBA" id="ARBA00023012"/>
    </source>
</evidence>
<dbReference type="Pfam" id="PF13424">
    <property type="entry name" value="TPR_12"/>
    <property type="match status" value="2"/>
</dbReference>
<dbReference type="Gene3D" id="1.25.40.10">
    <property type="entry name" value="Tetratricopeptide repeat domain"/>
    <property type="match status" value="2"/>
</dbReference>
<evidence type="ECO:0000256" key="10">
    <source>
        <dbReference type="SAM" id="Coils"/>
    </source>
</evidence>
<keyword evidence="7" id="KW-0067">ATP-binding</keyword>
<dbReference type="SUPFAM" id="SSF48452">
    <property type="entry name" value="TPR-like"/>
    <property type="match status" value="2"/>
</dbReference>
<keyword evidence="11" id="KW-0812">Transmembrane</keyword>
<feature type="repeat" description="TPR" evidence="9">
    <location>
        <begin position="125"/>
        <end position="158"/>
    </location>
</feature>
<accession>A0A1W1ZDR4</accession>
<feature type="transmembrane region" description="Helical" evidence="11">
    <location>
        <begin position="403"/>
        <end position="422"/>
    </location>
</feature>
<evidence type="ECO:0000313" key="14">
    <source>
        <dbReference type="EMBL" id="SMC46590.1"/>
    </source>
</evidence>
<dbReference type="InterPro" id="IPR003594">
    <property type="entry name" value="HATPase_dom"/>
</dbReference>
<evidence type="ECO:0000256" key="4">
    <source>
        <dbReference type="ARBA" id="ARBA00022679"/>
    </source>
</evidence>
<dbReference type="GO" id="GO:0005524">
    <property type="term" value="F:ATP binding"/>
    <property type="evidence" value="ECO:0007669"/>
    <property type="project" value="UniProtKB-KW"/>
</dbReference>